<evidence type="ECO:0000256" key="2">
    <source>
        <dbReference type="ARBA" id="ARBA00004882"/>
    </source>
</evidence>
<keyword evidence="8 12" id="KW-0862">Zinc</keyword>
<dbReference type="RefSeq" id="WP_231982754.1">
    <property type="nucleotide sequence ID" value="NZ_JYLM01000002.1"/>
</dbReference>
<dbReference type="GO" id="GO:0008270">
    <property type="term" value="F:zinc ion binding"/>
    <property type="evidence" value="ECO:0007669"/>
    <property type="project" value="InterPro"/>
</dbReference>
<dbReference type="SUPFAM" id="SSF53597">
    <property type="entry name" value="Dihydrofolate reductase-like"/>
    <property type="match status" value="1"/>
</dbReference>
<evidence type="ECO:0000256" key="15">
    <source>
        <dbReference type="PIRSR" id="PIRSR006769-3"/>
    </source>
</evidence>
<evidence type="ECO:0000256" key="7">
    <source>
        <dbReference type="ARBA" id="ARBA00022723"/>
    </source>
</evidence>
<dbReference type="NCBIfam" id="TIGR00227">
    <property type="entry name" value="ribD_Cterm"/>
    <property type="match status" value="1"/>
</dbReference>
<evidence type="ECO:0000256" key="4">
    <source>
        <dbReference type="ARBA" id="ARBA00005259"/>
    </source>
</evidence>
<evidence type="ECO:0000256" key="13">
    <source>
        <dbReference type="PIRSR" id="PIRSR006769-1"/>
    </source>
</evidence>
<dbReference type="GO" id="GO:0008703">
    <property type="term" value="F:5-amino-6-(5-phosphoribosylamino)uracil reductase activity"/>
    <property type="evidence" value="ECO:0007669"/>
    <property type="project" value="UniProtKB-EC"/>
</dbReference>
<sequence length="367" mass="39206">MSLALARDMHFMRLALKLADRGAFTTAPNPRVGCVIAKGDLLLGQGWHEWAGQAHAEVNALREAGVDARGATAYVTLEPCGGHGRTPPCADALIKAGVARVVIASVDRSQHEHYGVERLEAAGVQVEHLPCPEARELNQGFFSRTERKRPWLRIKLAMSLDGRTALGNGQSKWITSPEARDDVQVWRARACAVLTGSGTLLADNPRLTVRLPDPHTAFSAPLRVVLDQHLKGDANAHVLDGAAPTLVFHGPGAQPLHPPPAGVRFRQVGLDGEGLDLRQIMTVLAEEGCNEVQVEAGPVLCGAFAAAGLVDEWLVYIAPMFLGSDARPLLALDGLTDLGQAQPLSIIEQCLVGADIRVRLRPVSALA</sequence>
<dbReference type="PROSITE" id="PS00903">
    <property type="entry name" value="CYT_DCMP_DEAMINASES_1"/>
    <property type="match status" value="1"/>
</dbReference>
<feature type="domain" description="CMP/dCMP-type deaminase" evidence="16">
    <location>
        <begin position="6"/>
        <end position="127"/>
    </location>
</feature>
<feature type="active site" description="Proton donor" evidence="13">
    <location>
        <position position="57"/>
    </location>
</feature>
<comment type="catalytic activity">
    <reaction evidence="12">
        <text>2,5-diamino-6-hydroxy-4-(5-phosphoribosylamino)-pyrimidine + H2O + H(+) = 5-amino-6-(5-phospho-D-ribosylamino)uracil + NH4(+)</text>
        <dbReference type="Rhea" id="RHEA:21868"/>
        <dbReference type="ChEBI" id="CHEBI:15377"/>
        <dbReference type="ChEBI" id="CHEBI:15378"/>
        <dbReference type="ChEBI" id="CHEBI:28938"/>
        <dbReference type="ChEBI" id="CHEBI:58453"/>
        <dbReference type="ChEBI" id="CHEBI:58614"/>
        <dbReference type="EC" id="3.5.4.26"/>
    </reaction>
</comment>
<dbReference type="PROSITE" id="PS51747">
    <property type="entry name" value="CYT_DCMP_DEAMINASES_2"/>
    <property type="match status" value="1"/>
</dbReference>
<dbReference type="Pfam" id="PF00383">
    <property type="entry name" value="dCMP_cyt_deam_1"/>
    <property type="match status" value="1"/>
</dbReference>
<dbReference type="EMBL" id="LT629782">
    <property type="protein sequence ID" value="SDT92218.1"/>
    <property type="molecule type" value="Genomic_DNA"/>
</dbReference>
<feature type="binding site" evidence="14">
    <location>
        <position position="171"/>
    </location>
    <ligand>
        <name>substrate</name>
    </ligand>
</feature>
<feature type="binding site" evidence="14">
    <location>
        <position position="199"/>
    </location>
    <ligand>
        <name>NADP(+)</name>
        <dbReference type="ChEBI" id="CHEBI:58349"/>
    </ligand>
</feature>
<dbReference type="GO" id="GO:0009231">
    <property type="term" value="P:riboflavin biosynthetic process"/>
    <property type="evidence" value="ECO:0007669"/>
    <property type="project" value="UniProtKB-UniPathway"/>
</dbReference>
<evidence type="ECO:0000256" key="6">
    <source>
        <dbReference type="ARBA" id="ARBA00022619"/>
    </source>
</evidence>
<feature type="binding site" evidence="14">
    <location>
        <position position="207"/>
    </location>
    <ligand>
        <name>substrate</name>
    </ligand>
</feature>
<protein>
    <recommendedName>
        <fullName evidence="12">Riboflavin biosynthesis protein RibD</fullName>
    </recommendedName>
    <domain>
        <recommendedName>
            <fullName evidence="12">Diaminohydroxyphosphoribosylaminopyrimidine deaminase</fullName>
            <shortName evidence="12">DRAP deaminase</shortName>
            <ecNumber evidence="12">3.5.4.26</ecNumber>
        </recommendedName>
        <alternativeName>
            <fullName evidence="12">Riboflavin-specific deaminase</fullName>
        </alternativeName>
    </domain>
    <domain>
        <recommendedName>
            <fullName evidence="12">5-amino-6-(5-phosphoribosylamino)uracil reductase</fullName>
            <ecNumber evidence="12">1.1.1.193</ecNumber>
        </recommendedName>
        <alternativeName>
            <fullName evidence="12">HTP reductase</fullName>
        </alternativeName>
    </domain>
</protein>
<evidence type="ECO:0000313" key="18">
    <source>
        <dbReference type="Proteomes" id="UP000183653"/>
    </source>
</evidence>
<evidence type="ECO:0000256" key="11">
    <source>
        <dbReference type="ARBA" id="ARBA00023268"/>
    </source>
</evidence>
<feature type="binding site" evidence="15">
    <location>
        <position position="55"/>
    </location>
    <ligand>
        <name>Zn(2+)</name>
        <dbReference type="ChEBI" id="CHEBI:29105"/>
        <note>catalytic</note>
    </ligand>
</feature>
<dbReference type="PANTHER" id="PTHR38011:SF7">
    <property type="entry name" value="2,5-DIAMINO-6-RIBOSYLAMINO-4(3H)-PYRIMIDINONE 5'-PHOSPHATE REDUCTASE"/>
    <property type="match status" value="1"/>
</dbReference>
<keyword evidence="18" id="KW-1185">Reference proteome</keyword>
<dbReference type="InterPro" id="IPR024072">
    <property type="entry name" value="DHFR-like_dom_sf"/>
</dbReference>
<comment type="function">
    <text evidence="1 12">Converts 2,5-diamino-6-(ribosylamino)-4(3h)-pyrimidinone 5'-phosphate into 5-amino-6-(ribosylamino)-2,4(1h,3h)-pyrimidinedione 5'-phosphate.</text>
</comment>
<dbReference type="CDD" id="cd01284">
    <property type="entry name" value="Riboflavin_deaminase-reductase"/>
    <property type="match status" value="1"/>
</dbReference>
<dbReference type="EC" id="1.1.1.193" evidence="12"/>
<dbReference type="GO" id="GO:0008835">
    <property type="term" value="F:diaminohydroxyphosphoribosylaminopyrimidine deaminase activity"/>
    <property type="evidence" value="ECO:0007669"/>
    <property type="project" value="UniProtKB-EC"/>
</dbReference>
<evidence type="ECO:0000256" key="9">
    <source>
        <dbReference type="ARBA" id="ARBA00022857"/>
    </source>
</evidence>
<dbReference type="Pfam" id="PF01872">
    <property type="entry name" value="RibD_C"/>
    <property type="match status" value="1"/>
</dbReference>
<dbReference type="InterPro" id="IPR016193">
    <property type="entry name" value="Cytidine_deaminase-like"/>
</dbReference>
<keyword evidence="10 12" id="KW-0560">Oxidoreductase</keyword>
<dbReference type="InterPro" id="IPR050765">
    <property type="entry name" value="Riboflavin_Biosynth_HTPR"/>
</dbReference>
<evidence type="ECO:0000313" key="17">
    <source>
        <dbReference type="EMBL" id="SDT92218.1"/>
    </source>
</evidence>
<dbReference type="InterPro" id="IPR002125">
    <property type="entry name" value="CMP_dCMP_dom"/>
</dbReference>
<dbReference type="Proteomes" id="UP000183653">
    <property type="component" value="Chromosome I"/>
</dbReference>
<dbReference type="InterPro" id="IPR004794">
    <property type="entry name" value="Eubact_RibD"/>
</dbReference>
<evidence type="ECO:0000256" key="8">
    <source>
        <dbReference type="ARBA" id="ARBA00022833"/>
    </source>
</evidence>
<organism evidence="17 18">
    <name type="scientific">Pseudomonas orientalis</name>
    <dbReference type="NCBI Taxonomy" id="76758"/>
    <lineage>
        <taxon>Bacteria</taxon>
        <taxon>Pseudomonadati</taxon>
        <taxon>Pseudomonadota</taxon>
        <taxon>Gammaproteobacteria</taxon>
        <taxon>Pseudomonadales</taxon>
        <taxon>Pseudomonadaceae</taxon>
        <taxon>Pseudomonas</taxon>
    </lineage>
</organism>
<feature type="binding site" evidence="14">
    <location>
        <position position="295"/>
    </location>
    <ligand>
        <name>substrate</name>
    </ligand>
</feature>
<comment type="catalytic activity">
    <reaction evidence="12">
        <text>5-amino-6-(5-phospho-D-ribitylamino)uracil + NADP(+) = 5-amino-6-(5-phospho-D-ribosylamino)uracil + NADPH + H(+)</text>
        <dbReference type="Rhea" id="RHEA:17845"/>
        <dbReference type="ChEBI" id="CHEBI:15378"/>
        <dbReference type="ChEBI" id="CHEBI:57783"/>
        <dbReference type="ChEBI" id="CHEBI:58349"/>
        <dbReference type="ChEBI" id="CHEBI:58421"/>
        <dbReference type="ChEBI" id="CHEBI:58453"/>
        <dbReference type="EC" id="1.1.1.193"/>
    </reaction>
</comment>
<dbReference type="PIRSF" id="PIRSF006769">
    <property type="entry name" value="RibD"/>
    <property type="match status" value="1"/>
</dbReference>
<comment type="similarity">
    <text evidence="4 12">In the N-terminal section; belongs to the cytidine and deoxycytidylate deaminase family.</text>
</comment>
<dbReference type="NCBIfam" id="TIGR00326">
    <property type="entry name" value="eubact_ribD"/>
    <property type="match status" value="1"/>
</dbReference>
<keyword evidence="9 12" id="KW-0521">NADP</keyword>
<evidence type="ECO:0000256" key="5">
    <source>
        <dbReference type="ARBA" id="ARBA00007417"/>
    </source>
</evidence>
<feature type="binding site" evidence="14">
    <location>
        <position position="173"/>
    </location>
    <ligand>
        <name>NADP(+)</name>
        <dbReference type="ChEBI" id="CHEBI:58349"/>
    </ligand>
</feature>
<dbReference type="PANTHER" id="PTHR38011">
    <property type="entry name" value="DIHYDROFOLATE REDUCTASE FAMILY PROTEIN (AFU_ORTHOLOGUE AFUA_8G06820)"/>
    <property type="match status" value="1"/>
</dbReference>
<evidence type="ECO:0000256" key="1">
    <source>
        <dbReference type="ARBA" id="ARBA00002151"/>
    </source>
</evidence>
<comment type="similarity">
    <text evidence="5 12">In the C-terminal section; belongs to the HTP reductase family.</text>
</comment>
<dbReference type="EC" id="3.5.4.26" evidence="12"/>
<gene>
    <name evidence="17" type="ORF">SAMN04490197_0941</name>
</gene>
<feature type="binding site" evidence="14">
    <location>
        <position position="203"/>
    </location>
    <ligand>
        <name>substrate</name>
    </ligand>
</feature>
<accession>A0A1H2EBV6</accession>
<feature type="binding site" evidence="14">
    <location>
        <position position="210"/>
    </location>
    <ligand>
        <name>substrate</name>
    </ligand>
</feature>
<feature type="binding site" evidence="14">
    <location>
        <position position="157"/>
    </location>
    <ligand>
        <name>NADP(+)</name>
        <dbReference type="ChEBI" id="CHEBI:58349"/>
    </ligand>
</feature>
<comment type="cofactor">
    <cofactor evidence="12 15">
        <name>Zn(2+)</name>
        <dbReference type="ChEBI" id="CHEBI:29105"/>
    </cofactor>
    <text evidence="12 15">Binds 1 zinc ion.</text>
</comment>
<keyword evidence="12" id="KW-0378">Hydrolase</keyword>
<name>A0A1H2EBV6_9PSED</name>
<dbReference type="InterPro" id="IPR016192">
    <property type="entry name" value="APOBEC/CMP_deaminase_Zn-bd"/>
</dbReference>
<keyword evidence="11" id="KW-0511">Multifunctional enzyme</keyword>
<dbReference type="AlphaFoldDB" id="A0A1H2EBV6"/>
<evidence type="ECO:0000256" key="10">
    <source>
        <dbReference type="ARBA" id="ARBA00023002"/>
    </source>
</evidence>
<keyword evidence="7 12" id="KW-0479">Metal-binding</keyword>
<evidence type="ECO:0000256" key="14">
    <source>
        <dbReference type="PIRSR" id="PIRSR006769-2"/>
    </source>
</evidence>
<keyword evidence="6 12" id="KW-0686">Riboflavin biosynthesis</keyword>
<feature type="binding site" evidence="15">
    <location>
        <position position="89"/>
    </location>
    <ligand>
        <name>Zn(2+)</name>
        <dbReference type="ChEBI" id="CHEBI:29105"/>
        <note>catalytic</note>
    </ligand>
</feature>
<feature type="binding site" evidence="15">
    <location>
        <position position="80"/>
    </location>
    <ligand>
        <name>Zn(2+)</name>
        <dbReference type="ChEBI" id="CHEBI:29105"/>
        <note>catalytic</note>
    </ligand>
</feature>
<comment type="pathway">
    <text evidence="2 12">Cofactor biosynthesis; riboflavin biosynthesis; 5-amino-6-(D-ribitylamino)uracil from GTP: step 2/4.</text>
</comment>
<feature type="binding site" evidence="14">
    <location>
        <position position="187"/>
    </location>
    <ligand>
        <name>substrate</name>
    </ligand>
</feature>
<evidence type="ECO:0000259" key="16">
    <source>
        <dbReference type="PROSITE" id="PS51747"/>
    </source>
</evidence>
<evidence type="ECO:0000256" key="12">
    <source>
        <dbReference type="PIRNR" id="PIRNR006769"/>
    </source>
</evidence>
<dbReference type="GO" id="GO:0050661">
    <property type="term" value="F:NADP binding"/>
    <property type="evidence" value="ECO:0007669"/>
    <property type="project" value="InterPro"/>
</dbReference>
<evidence type="ECO:0000256" key="3">
    <source>
        <dbReference type="ARBA" id="ARBA00004910"/>
    </source>
</evidence>
<dbReference type="InterPro" id="IPR002734">
    <property type="entry name" value="RibDG_C"/>
</dbReference>
<dbReference type="SUPFAM" id="SSF53927">
    <property type="entry name" value="Cytidine deaminase-like"/>
    <property type="match status" value="1"/>
</dbReference>
<comment type="pathway">
    <text evidence="3 12">Cofactor biosynthesis; riboflavin biosynthesis; 5-amino-6-(D-ribitylamino)uracil from GTP: step 3/4.</text>
</comment>
<feature type="binding site" evidence="14">
    <location>
        <begin position="297"/>
        <end position="303"/>
    </location>
    <ligand>
        <name>NADP(+)</name>
        <dbReference type="ChEBI" id="CHEBI:58349"/>
    </ligand>
</feature>
<dbReference type="InterPro" id="IPR011549">
    <property type="entry name" value="RibD_C"/>
</dbReference>
<dbReference type="Gene3D" id="3.40.140.10">
    <property type="entry name" value="Cytidine Deaminase, domain 2"/>
    <property type="match status" value="1"/>
</dbReference>
<dbReference type="UniPathway" id="UPA00275">
    <property type="reaction ID" value="UER00401"/>
</dbReference>
<proteinExistence type="inferred from homology"/>
<reference evidence="17 18" key="1">
    <citation type="submission" date="2016-10" db="EMBL/GenBank/DDBJ databases">
        <authorList>
            <person name="Varghese N."/>
            <person name="Submissions S."/>
        </authorList>
    </citation>
    <scope>NUCLEOTIDE SEQUENCE [LARGE SCALE GENOMIC DNA]</scope>
    <source>
        <strain evidence="17 18">BS2775</strain>
    </source>
</reference>
<dbReference type="Gene3D" id="3.40.430.10">
    <property type="entry name" value="Dihydrofolate Reductase, subunit A"/>
    <property type="match status" value="1"/>
</dbReference>